<dbReference type="InterPro" id="IPR024020">
    <property type="entry name" value="Anit_sigma_mycothiol_RsrA"/>
</dbReference>
<gene>
    <name evidence="2" type="primary">rsrA</name>
    <name evidence="2" type="ORF">ACFFHU_14745</name>
</gene>
<protein>
    <submittedName>
        <fullName evidence="2">Mycothiol system anti-sigma-R factor</fullName>
    </submittedName>
</protein>
<evidence type="ECO:0000313" key="2">
    <source>
        <dbReference type="EMBL" id="MFC0565388.1"/>
    </source>
</evidence>
<dbReference type="RefSeq" id="WP_377339153.1">
    <property type="nucleotide sequence ID" value="NZ_JBHLUE010000011.1"/>
</dbReference>
<dbReference type="Pfam" id="PF13490">
    <property type="entry name" value="zf-HC2"/>
    <property type="match status" value="1"/>
</dbReference>
<organism evidence="2 3">
    <name type="scientific">Plantactinospora siamensis</name>
    <dbReference type="NCBI Taxonomy" id="555372"/>
    <lineage>
        <taxon>Bacteria</taxon>
        <taxon>Bacillati</taxon>
        <taxon>Actinomycetota</taxon>
        <taxon>Actinomycetes</taxon>
        <taxon>Micromonosporales</taxon>
        <taxon>Micromonosporaceae</taxon>
        <taxon>Plantactinospora</taxon>
    </lineage>
</organism>
<sequence>MSSEKPQHEHGDCREVLAEVYLYLDLECADERRVQIRAHLDGCSPCLREYGIEREVKALVARCCGNEKAPVELRERLRVRLAELVVETEAREYLPE</sequence>
<dbReference type="InterPro" id="IPR027383">
    <property type="entry name" value="Znf_put"/>
</dbReference>
<name>A0ABV6NZC5_9ACTN</name>
<dbReference type="EMBL" id="JBHLUE010000011">
    <property type="protein sequence ID" value="MFC0565388.1"/>
    <property type="molecule type" value="Genomic_DNA"/>
</dbReference>
<accession>A0ABV6NZC5</accession>
<comment type="caution">
    <text evidence="2">The sequence shown here is derived from an EMBL/GenBank/DDBJ whole genome shotgun (WGS) entry which is preliminary data.</text>
</comment>
<reference evidence="2 3" key="1">
    <citation type="submission" date="2024-09" db="EMBL/GenBank/DDBJ databases">
        <authorList>
            <person name="Sun Q."/>
            <person name="Mori K."/>
        </authorList>
    </citation>
    <scope>NUCLEOTIDE SEQUENCE [LARGE SCALE GENOMIC DNA]</scope>
    <source>
        <strain evidence="2 3">TBRC 2205</strain>
    </source>
</reference>
<dbReference type="Proteomes" id="UP001589894">
    <property type="component" value="Unassembled WGS sequence"/>
</dbReference>
<keyword evidence="3" id="KW-1185">Reference proteome</keyword>
<feature type="domain" description="Putative zinc-finger" evidence="1">
    <location>
        <begin position="13"/>
        <end position="46"/>
    </location>
</feature>
<proteinExistence type="predicted"/>
<evidence type="ECO:0000313" key="3">
    <source>
        <dbReference type="Proteomes" id="UP001589894"/>
    </source>
</evidence>
<dbReference type="NCBIfam" id="TIGR03988">
    <property type="entry name" value="antisig_RsrA"/>
    <property type="match status" value="1"/>
</dbReference>
<evidence type="ECO:0000259" key="1">
    <source>
        <dbReference type="Pfam" id="PF13490"/>
    </source>
</evidence>